<dbReference type="EMBL" id="AP022601">
    <property type="protein sequence ID" value="BBY91806.1"/>
    <property type="molecule type" value="Genomic_DNA"/>
</dbReference>
<name>A0A9W4B0N0_9MYCO</name>
<accession>A0A9W4B0N0</accession>
<sequence>MKKLTRTLLVGISAFVALGTLSACSGGSSNQATSSSEAPTTTTASAEAAPTAFPQSGRYIADMTAPDGKTMTIGISVEGDEIAAYACNGTDDEAWFFGNQTDGTIDVKSRFRDTLNAEYDGTNVEGDLNMNGVAYQFTAKPVTGEAGMYTAELDGVRASWVVREDGSAIGVQFGTSSVGDITQAEIQQLNDAQFRSEVRNKRQLQQAQQITRLSNGKMSSKINGQDVTPTLVNGSFRLG</sequence>
<keyword evidence="2" id="KW-0732">Signal</keyword>
<reference evidence="3 4" key="1">
    <citation type="journal article" date="2019" name="Emerg. Microbes Infect.">
        <title>Comprehensive subspecies identification of 175 nontuberculous mycobacteria species based on 7547 genomic profiles.</title>
        <authorList>
            <person name="Matsumoto Y."/>
            <person name="Kinjo T."/>
            <person name="Motooka D."/>
            <person name="Nabeya D."/>
            <person name="Jung N."/>
            <person name="Uechi K."/>
            <person name="Horii T."/>
            <person name="Iida T."/>
            <person name="Fujita J."/>
            <person name="Nakamura S."/>
        </authorList>
    </citation>
    <scope>NUCLEOTIDE SEQUENCE [LARGE SCALE GENOMIC DNA]</scope>
    <source>
        <strain evidence="3 4">JCM 6399</strain>
    </source>
</reference>
<organism evidence="3 4">
    <name type="scientific">Mycobacterium gallinarum</name>
    <dbReference type="NCBI Taxonomy" id="39689"/>
    <lineage>
        <taxon>Bacteria</taxon>
        <taxon>Bacillati</taxon>
        <taxon>Actinomycetota</taxon>
        <taxon>Actinomycetes</taxon>
        <taxon>Mycobacteriales</taxon>
        <taxon>Mycobacteriaceae</taxon>
        <taxon>Mycobacterium</taxon>
    </lineage>
</organism>
<protein>
    <recommendedName>
        <fullName evidence="5">Lipoprotein</fullName>
    </recommendedName>
</protein>
<evidence type="ECO:0000256" key="1">
    <source>
        <dbReference type="SAM" id="MobiDB-lite"/>
    </source>
</evidence>
<evidence type="ECO:0000313" key="4">
    <source>
        <dbReference type="Proteomes" id="UP000465785"/>
    </source>
</evidence>
<evidence type="ECO:0008006" key="5">
    <source>
        <dbReference type="Google" id="ProtNLM"/>
    </source>
</evidence>
<dbReference type="RefSeq" id="WP_163727950.1">
    <property type="nucleotide sequence ID" value="NZ_AP022601.1"/>
</dbReference>
<keyword evidence="4" id="KW-1185">Reference proteome</keyword>
<dbReference type="Proteomes" id="UP000465785">
    <property type="component" value="Chromosome"/>
</dbReference>
<dbReference type="PROSITE" id="PS51257">
    <property type="entry name" value="PROKAR_LIPOPROTEIN"/>
    <property type="match status" value="1"/>
</dbReference>
<gene>
    <name evidence="3" type="ORF">MGALJ_14750</name>
</gene>
<dbReference type="KEGG" id="mgau:MGALJ_14750"/>
<feature type="region of interest" description="Disordered" evidence="1">
    <location>
        <begin position="28"/>
        <end position="49"/>
    </location>
</feature>
<feature type="signal peptide" evidence="2">
    <location>
        <begin position="1"/>
        <end position="25"/>
    </location>
</feature>
<feature type="chain" id="PRO_5040869162" description="Lipoprotein" evidence="2">
    <location>
        <begin position="26"/>
        <end position="239"/>
    </location>
</feature>
<dbReference type="AlphaFoldDB" id="A0A9W4B0N0"/>
<evidence type="ECO:0000313" key="3">
    <source>
        <dbReference type="EMBL" id="BBY91806.1"/>
    </source>
</evidence>
<evidence type="ECO:0000256" key="2">
    <source>
        <dbReference type="SAM" id="SignalP"/>
    </source>
</evidence>
<proteinExistence type="predicted"/>